<dbReference type="RefSeq" id="WP_126014968.1">
    <property type="nucleotide sequence ID" value="NZ_CP034437.1"/>
</dbReference>
<dbReference type="AlphaFoldDB" id="A0A3S9A2K7"/>
<name>A0A3S9A2K7_9BACL</name>
<evidence type="ECO:0000313" key="1">
    <source>
        <dbReference type="EMBL" id="AZN39916.1"/>
    </source>
</evidence>
<gene>
    <name evidence="1" type="ORF">EJC50_09845</name>
</gene>
<organism evidence="1 2">
    <name type="scientific">Paenibacillus albus</name>
    <dbReference type="NCBI Taxonomy" id="2495582"/>
    <lineage>
        <taxon>Bacteria</taxon>
        <taxon>Bacillati</taxon>
        <taxon>Bacillota</taxon>
        <taxon>Bacilli</taxon>
        <taxon>Bacillales</taxon>
        <taxon>Paenibacillaceae</taxon>
        <taxon>Paenibacillus</taxon>
    </lineage>
</organism>
<keyword evidence="2" id="KW-1185">Reference proteome</keyword>
<evidence type="ECO:0000313" key="2">
    <source>
        <dbReference type="Proteomes" id="UP000272528"/>
    </source>
</evidence>
<protein>
    <submittedName>
        <fullName evidence="1">Uncharacterized protein</fullName>
    </submittedName>
</protein>
<sequence>MSEFTYGNIIRSVDKTKLLEILPTGTPTLKLNEDWIAFFTSEDGEFVASKQLKALSENCPILYFTNLEDHGWGFEIFHRGEVVSNLEVLYELMDEEFDEIMDEYDEVEASILEGYMNQNPDAEAFKLFGLSDEQIKCIEELLAGNLAFGEEEFVAVERFKELLGIEEMSWIRHERIDGRSEIEYV</sequence>
<proteinExistence type="predicted"/>
<reference evidence="2" key="1">
    <citation type="submission" date="2018-12" db="EMBL/GenBank/DDBJ databases">
        <title>Genome sequence of Peanibacillus sp.</title>
        <authorList>
            <person name="Subramani G."/>
            <person name="Srinivasan S."/>
            <person name="Kim M.K."/>
        </authorList>
    </citation>
    <scope>NUCLEOTIDE SEQUENCE [LARGE SCALE GENOMIC DNA]</scope>
    <source>
        <strain evidence="2">18JY67-1</strain>
    </source>
</reference>
<dbReference type="Proteomes" id="UP000272528">
    <property type="component" value="Chromosome"/>
</dbReference>
<dbReference type="EMBL" id="CP034437">
    <property type="protein sequence ID" value="AZN39916.1"/>
    <property type="molecule type" value="Genomic_DNA"/>
</dbReference>
<accession>A0A3S9A2K7</accession>
<dbReference type="OrthoDB" id="2584627at2"/>
<dbReference type="KEGG" id="palb:EJC50_09845"/>